<organism evidence="1 2">
    <name type="scientific">Hoylesella saccharolytica F0055</name>
    <dbReference type="NCBI Taxonomy" id="1127699"/>
    <lineage>
        <taxon>Bacteria</taxon>
        <taxon>Pseudomonadati</taxon>
        <taxon>Bacteroidota</taxon>
        <taxon>Bacteroidia</taxon>
        <taxon>Bacteroidales</taxon>
        <taxon>Prevotellaceae</taxon>
        <taxon>Hoylesella</taxon>
    </lineage>
</organism>
<accession>L1NHH9</accession>
<dbReference type="AlphaFoldDB" id="L1NHH9"/>
<keyword evidence="2" id="KW-1185">Reference proteome</keyword>
<dbReference type="HOGENOM" id="CLU_3064849_0_0_10"/>
<evidence type="ECO:0000313" key="1">
    <source>
        <dbReference type="EMBL" id="EKY02964.1"/>
    </source>
</evidence>
<dbReference type="STRING" id="1127699.HMPREF9151_00553"/>
<dbReference type="EMBL" id="AMEP01000043">
    <property type="protein sequence ID" value="EKY02964.1"/>
    <property type="molecule type" value="Genomic_DNA"/>
</dbReference>
<gene>
    <name evidence="1" type="ORF">HMPREF9151_00553</name>
</gene>
<reference evidence="1 2" key="1">
    <citation type="submission" date="2012-05" db="EMBL/GenBank/DDBJ databases">
        <authorList>
            <person name="Weinstock G."/>
            <person name="Sodergren E."/>
            <person name="Lobos E.A."/>
            <person name="Fulton L."/>
            <person name="Fulton R."/>
            <person name="Courtney L."/>
            <person name="Fronick C."/>
            <person name="O'Laughlin M."/>
            <person name="Godfrey J."/>
            <person name="Wilson R.M."/>
            <person name="Miner T."/>
            <person name="Farmer C."/>
            <person name="Delehaunty K."/>
            <person name="Cordes M."/>
            <person name="Minx P."/>
            <person name="Tomlinson C."/>
            <person name="Chen J."/>
            <person name="Wollam A."/>
            <person name="Pepin K.H."/>
            <person name="Bhonagiri V."/>
            <person name="Zhang X."/>
            <person name="Suruliraj S."/>
            <person name="Warren W."/>
            <person name="Mitreva M."/>
            <person name="Mardis E.R."/>
            <person name="Wilson R.K."/>
        </authorList>
    </citation>
    <scope>NUCLEOTIDE SEQUENCE [LARGE SCALE GENOMIC DNA]</scope>
    <source>
        <strain evidence="1 2">F0055</strain>
    </source>
</reference>
<sequence>MKHASNSHAETICLQKYNFYFILTNILIENYRFYIHSKRSFGFLFTIYYISAV</sequence>
<comment type="caution">
    <text evidence="1">The sequence shown here is derived from an EMBL/GenBank/DDBJ whole genome shotgun (WGS) entry which is preliminary data.</text>
</comment>
<proteinExistence type="predicted"/>
<dbReference type="Proteomes" id="UP000010433">
    <property type="component" value="Unassembled WGS sequence"/>
</dbReference>
<name>L1NHH9_9BACT</name>
<evidence type="ECO:0000313" key="2">
    <source>
        <dbReference type="Proteomes" id="UP000010433"/>
    </source>
</evidence>
<protein>
    <submittedName>
        <fullName evidence="1">Uncharacterized protein</fullName>
    </submittedName>
</protein>